<sequence length="322" mass="34390">DRRPRRTRPPPARGPPRAAGPHPAAEPQPLVLGVRRTVPAGPAGLRLRADPVERLPLVLRRPQHRHPDPVRRAGQLRLPAAGPRLRLEHGDVLGLRGLHRAGDLRLLAGAGPARQPGAGGAGVLPLGVLPAHRLLLRHRRDDLAAVVLQRGAVRPGQLSSPLAGVRERQLAERRELRLLGGAGQPPAVAAGRVLHDPVPRGPAADPDRHLRGGRDRRRGGLEGLPLDHPAAAAGHLGGGRAAAAHRRVPGLRRVLQHPHLRRRLPAVRPAPAGVPLPDLPRRRQPGPRPGQRGHDHPHGGGRGHRRGPAQDLLRRRQGGPGV</sequence>
<name>A0A6J4K3M1_9ACTN</name>
<organism evidence="2">
    <name type="scientific">uncultured Friedmanniella sp</name>
    <dbReference type="NCBI Taxonomy" id="335381"/>
    <lineage>
        <taxon>Bacteria</taxon>
        <taxon>Bacillati</taxon>
        <taxon>Actinomycetota</taxon>
        <taxon>Actinomycetes</taxon>
        <taxon>Propionibacteriales</taxon>
        <taxon>Nocardioidaceae</taxon>
        <taxon>Friedmanniella</taxon>
        <taxon>environmental samples</taxon>
    </lineage>
</organism>
<gene>
    <name evidence="2" type="ORF">AVDCRST_MAG48-880</name>
</gene>
<feature type="region of interest" description="Disordered" evidence="1">
    <location>
        <begin position="1"/>
        <end position="30"/>
    </location>
</feature>
<accession>A0A6J4K3M1</accession>
<feature type="compositionally biased region" description="Low complexity" evidence="1">
    <location>
        <begin position="223"/>
        <end position="234"/>
    </location>
</feature>
<evidence type="ECO:0000313" key="2">
    <source>
        <dbReference type="EMBL" id="CAA9294980.1"/>
    </source>
</evidence>
<dbReference type="AlphaFoldDB" id="A0A6J4K3M1"/>
<feature type="compositionally biased region" description="Basic residues" evidence="1">
    <location>
        <begin position="243"/>
        <end position="265"/>
    </location>
</feature>
<reference evidence="2" key="1">
    <citation type="submission" date="2020-02" db="EMBL/GenBank/DDBJ databases">
        <authorList>
            <person name="Meier V. D."/>
        </authorList>
    </citation>
    <scope>NUCLEOTIDE SEQUENCE</scope>
    <source>
        <strain evidence="2">AVDCRST_MAG48</strain>
    </source>
</reference>
<protein>
    <submittedName>
        <fullName evidence="2">ABC transporter, permease protein 1 (Cluster 1, maltose/g3p/polyamine/iron)</fullName>
    </submittedName>
</protein>
<feature type="non-terminal residue" evidence="2">
    <location>
        <position position="322"/>
    </location>
</feature>
<evidence type="ECO:0000256" key="1">
    <source>
        <dbReference type="SAM" id="MobiDB-lite"/>
    </source>
</evidence>
<feature type="region of interest" description="Disordered" evidence="1">
    <location>
        <begin position="181"/>
        <end position="322"/>
    </location>
</feature>
<proteinExistence type="predicted"/>
<feature type="non-terminal residue" evidence="2">
    <location>
        <position position="1"/>
    </location>
</feature>
<feature type="compositionally biased region" description="Low complexity" evidence="1">
    <location>
        <begin position="15"/>
        <end position="27"/>
    </location>
</feature>
<dbReference type="EMBL" id="CADCTS010000127">
    <property type="protein sequence ID" value="CAA9294980.1"/>
    <property type="molecule type" value="Genomic_DNA"/>
</dbReference>